<comment type="caution">
    <text evidence="8">The sequence shown here is derived from an EMBL/GenBank/DDBJ whole genome shotgun (WGS) entry which is preliminary data.</text>
</comment>
<name>A0A835J8V9_9ROSI</name>
<protein>
    <recommendedName>
        <fullName evidence="7">NAC domain-containing protein</fullName>
    </recommendedName>
</protein>
<keyword evidence="5" id="KW-0539">Nucleus</keyword>
<organism evidence="8 9">
    <name type="scientific">Salix dunnii</name>
    <dbReference type="NCBI Taxonomy" id="1413687"/>
    <lineage>
        <taxon>Eukaryota</taxon>
        <taxon>Viridiplantae</taxon>
        <taxon>Streptophyta</taxon>
        <taxon>Embryophyta</taxon>
        <taxon>Tracheophyta</taxon>
        <taxon>Spermatophyta</taxon>
        <taxon>Magnoliopsida</taxon>
        <taxon>eudicotyledons</taxon>
        <taxon>Gunneridae</taxon>
        <taxon>Pentapetalae</taxon>
        <taxon>rosids</taxon>
        <taxon>fabids</taxon>
        <taxon>Malpighiales</taxon>
        <taxon>Salicaceae</taxon>
        <taxon>Saliceae</taxon>
        <taxon>Salix</taxon>
    </lineage>
</organism>
<dbReference type="AlphaFoldDB" id="A0A835J8V9"/>
<dbReference type="EMBL" id="JADGMS010000017">
    <property type="protein sequence ID" value="KAF9664164.1"/>
    <property type="molecule type" value="Genomic_DNA"/>
</dbReference>
<dbReference type="Pfam" id="PF02365">
    <property type="entry name" value="NAM"/>
    <property type="match status" value="1"/>
</dbReference>
<keyword evidence="2" id="KW-0805">Transcription regulation</keyword>
<evidence type="ECO:0000256" key="3">
    <source>
        <dbReference type="ARBA" id="ARBA00023125"/>
    </source>
</evidence>
<keyword evidence="6" id="KW-1133">Transmembrane helix</keyword>
<keyword evidence="3" id="KW-0238">DNA-binding</keyword>
<evidence type="ECO:0000259" key="7">
    <source>
        <dbReference type="PROSITE" id="PS51005"/>
    </source>
</evidence>
<sequence>MAPVLPPGFRFHPTDEELVAYYLRRKINGHKIELEIIPEVDLYKCEPWDLPAQDSYALCRVSKKNTNIPKIEEHYVSTTYRMPCEHSSSIELYSDHGRSEEFESSNYPMHKNVDTCSTSYHAVGSPLDISESRNGKWAPSMDGFGMSAPKFPSHSTIPYPSSKVNIALECARLQHRFTLPPLEVEDFPQVGLADIKMMQQPSMPESTSTHHTDILQEIRSVAPASQEMINQSSFQDTWGGNYAAPDLDFTFMSGKNVQHNILSDMMMNSTRLADRSWIDPSTSSRYIEISDLDEAFKTERMVENLRWVGMSNDDLEKSFMEETKFVPIENISSFRSRELHEVQGENGHADDCMGFNDSDNFSLGFINDEPNDDTFIDESNVDDLASSPSFEVVEEIKVNHGLFVSTRQATETFFHQLVPSQTVKIYLNPAVVASNFSIEKADSTQSYGTETLTNSTARENFTGSKSSVQYPWRNLARNVVCLIIIILMHCFYLGENVESRKLMDGLIMESGCAGEEGCCPSKNIKPTMKPAGKLIRWDDNKKEKDFLVTIRGSGGTKVGVFLKNLGLFLTISFALCTILINHPMTP</sequence>
<dbReference type="GO" id="GO:0006355">
    <property type="term" value="P:regulation of DNA-templated transcription"/>
    <property type="evidence" value="ECO:0007669"/>
    <property type="project" value="InterPro"/>
</dbReference>
<dbReference type="OrthoDB" id="1860415at2759"/>
<evidence type="ECO:0000256" key="2">
    <source>
        <dbReference type="ARBA" id="ARBA00023015"/>
    </source>
</evidence>
<feature type="domain" description="NAC" evidence="7">
    <location>
        <begin position="5"/>
        <end position="145"/>
    </location>
</feature>
<evidence type="ECO:0000313" key="9">
    <source>
        <dbReference type="Proteomes" id="UP000657918"/>
    </source>
</evidence>
<keyword evidence="9" id="KW-1185">Reference proteome</keyword>
<evidence type="ECO:0000313" key="8">
    <source>
        <dbReference type="EMBL" id="KAF9664164.1"/>
    </source>
</evidence>
<evidence type="ECO:0000256" key="5">
    <source>
        <dbReference type="ARBA" id="ARBA00023242"/>
    </source>
</evidence>
<keyword evidence="4" id="KW-0804">Transcription</keyword>
<reference evidence="8 9" key="1">
    <citation type="submission" date="2020-10" db="EMBL/GenBank/DDBJ databases">
        <title>Plant Genome Project.</title>
        <authorList>
            <person name="Zhang R.-G."/>
        </authorList>
    </citation>
    <scope>NUCLEOTIDE SEQUENCE [LARGE SCALE GENOMIC DNA]</scope>
    <source>
        <strain evidence="8">FAFU-HL-1</strain>
        <tissue evidence="8">Leaf</tissue>
    </source>
</reference>
<dbReference type="GO" id="GO:0003677">
    <property type="term" value="F:DNA binding"/>
    <property type="evidence" value="ECO:0007669"/>
    <property type="project" value="UniProtKB-KW"/>
</dbReference>
<dbReference type="InterPro" id="IPR036093">
    <property type="entry name" value="NAC_dom_sf"/>
</dbReference>
<evidence type="ECO:0000256" key="1">
    <source>
        <dbReference type="ARBA" id="ARBA00004123"/>
    </source>
</evidence>
<dbReference type="Proteomes" id="UP000657918">
    <property type="component" value="Unassembled WGS sequence"/>
</dbReference>
<proteinExistence type="predicted"/>
<evidence type="ECO:0000256" key="6">
    <source>
        <dbReference type="SAM" id="Phobius"/>
    </source>
</evidence>
<gene>
    <name evidence="8" type="ORF">SADUNF_Sadunf17G0127800</name>
</gene>
<dbReference type="InterPro" id="IPR003441">
    <property type="entry name" value="NAC-dom"/>
</dbReference>
<comment type="subcellular location">
    <subcellularLocation>
        <location evidence="1">Nucleus</location>
    </subcellularLocation>
</comment>
<evidence type="ECO:0000256" key="4">
    <source>
        <dbReference type="ARBA" id="ARBA00023163"/>
    </source>
</evidence>
<keyword evidence="6" id="KW-0812">Transmembrane</keyword>
<accession>A0A835J8V9</accession>
<dbReference type="SUPFAM" id="SSF101941">
    <property type="entry name" value="NAC domain"/>
    <property type="match status" value="1"/>
</dbReference>
<dbReference type="GO" id="GO:0005634">
    <property type="term" value="C:nucleus"/>
    <property type="evidence" value="ECO:0007669"/>
    <property type="project" value="UniProtKB-SubCell"/>
</dbReference>
<feature type="transmembrane region" description="Helical" evidence="6">
    <location>
        <begin position="560"/>
        <end position="580"/>
    </location>
</feature>
<dbReference type="Gene3D" id="2.170.150.80">
    <property type="entry name" value="NAC domain"/>
    <property type="match status" value="1"/>
</dbReference>
<feature type="transmembrane region" description="Helical" evidence="6">
    <location>
        <begin position="475"/>
        <end position="494"/>
    </location>
</feature>
<keyword evidence="6" id="KW-0472">Membrane</keyword>
<dbReference type="PROSITE" id="PS51005">
    <property type="entry name" value="NAC"/>
    <property type="match status" value="1"/>
</dbReference>
<dbReference type="PANTHER" id="PTHR31989">
    <property type="entry name" value="NAC DOMAIN-CONTAINING PROTEIN 82-RELATED"/>
    <property type="match status" value="1"/>
</dbReference>